<dbReference type="AlphaFoldDB" id="A0A9J6RRP3"/>
<name>A0A9J6RRP3_9GAMM</name>
<protein>
    <recommendedName>
        <fullName evidence="5">DNA repair protein</fullName>
    </recommendedName>
</protein>
<keyword evidence="2" id="KW-0812">Transmembrane</keyword>
<sequence length="253" mass="28714">MSTTIIIGLVALLLAVLIAVAIMLQTIEKNNKEKRRIEAALKNRARNFQHMLESFPEGFLNKDLRLLVCKCLSEVYKQLKNLDPKNATYAKNLAAVDQQVAAVKNQADNNNVVRLSDPAQIKEVQKLLQSLHGFIGKLNKSKKLPNDQAKAYAQQVRNLIIRTSLDVLISGVNDATNRNKPRLAIHYLHMIIDKLNKENNSGQYSDQIAAYKQQITELEQKALAHDEHMQEVAEEWENATEDDSTWKKNAIYD</sequence>
<evidence type="ECO:0000313" key="4">
    <source>
        <dbReference type="Proteomes" id="UP001069090"/>
    </source>
</evidence>
<organism evidence="3 4">
    <name type="scientific">Dasania phycosphaerae</name>
    <dbReference type="NCBI Taxonomy" id="2950436"/>
    <lineage>
        <taxon>Bacteria</taxon>
        <taxon>Pseudomonadati</taxon>
        <taxon>Pseudomonadota</taxon>
        <taxon>Gammaproteobacteria</taxon>
        <taxon>Cellvibrionales</taxon>
        <taxon>Spongiibacteraceae</taxon>
        <taxon>Dasania</taxon>
    </lineage>
</organism>
<keyword evidence="1" id="KW-0175">Coiled coil</keyword>
<feature type="coiled-coil region" evidence="1">
    <location>
        <begin position="201"/>
        <end position="235"/>
    </location>
</feature>
<reference evidence="3 4" key="1">
    <citation type="submission" date="2022-12" db="EMBL/GenBank/DDBJ databases">
        <title>Dasania phycosphaerae sp. nov., isolated from particulate material of the south coast of Korea.</title>
        <authorList>
            <person name="Jiang Y."/>
        </authorList>
    </citation>
    <scope>NUCLEOTIDE SEQUENCE [LARGE SCALE GENOMIC DNA]</scope>
    <source>
        <strain evidence="3 4">GY-19</strain>
    </source>
</reference>
<dbReference type="EMBL" id="JAPTGG010000019">
    <property type="protein sequence ID" value="MCZ0866953.1"/>
    <property type="molecule type" value="Genomic_DNA"/>
</dbReference>
<feature type="transmembrane region" description="Helical" evidence="2">
    <location>
        <begin position="6"/>
        <end position="27"/>
    </location>
</feature>
<keyword evidence="4" id="KW-1185">Reference proteome</keyword>
<accession>A0A9J6RRP3</accession>
<proteinExistence type="predicted"/>
<comment type="caution">
    <text evidence="3">The sequence shown here is derived from an EMBL/GenBank/DDBJ whole genome shotgun (WGS) entry which is preliminary data.</text>
</comment>
<keyword evidence="2" id="KW-1133">Transmembrane helix</keyword>
<keyword evidence="2" id="KW-0472">Membrane</keyword>
<dbReference type="Proteomes" id="UP001069090">
    <property type="component" value="Unassembled WGS sequence"/>
</dbReference>
<evidence type="ECO:0000256" key="2">
    <source>
        <dbReference type="SAM" id="Phobius"/>
    </source>
</evidence>
<gene>
    <name evidence="3" type="ORF">O0V09_17245</name>
</gene>
<evidence type="ECO:0008006" key="5">
    <source>
        <dbReference type="Google" id="ProtNLM"/>
    </source>
</evidence>
<evidence type="ECO:0000256" key="1">
    <source>
        <dbReference type="SAM" id="Coils"/>
    </source>
</evidence>
<evidence type="ECO:0000313" key="3">
    <source>
        <dbReference type="EMBL" id="MCZ0866953.1"/>
    </source>
</evidence>
<dbReference type="RefSeq" id="WP_258332903.1">
    <property type="nucleotide sequence ID" value="NZ_JAPTGG010000019.1"/>
</dbReference>